<dbReference type="Proteomes" id="UP000240912">
    <property type="component" value="Unassembled WGS sequence"/>
</dbReference>
<proteinExistence type="predicted"/>
<evidence type="ECO:0000256" key="1">
    <source>
        <dbReference type="SAM" id="Phobius"/>
    </source>
</evidence>
<keyword evidence="1" id="KW-0812">Transmembrane</keyword>
<gene>
    <name evidence="2" type="ORF">C7T94_01895</name>
</gene>
<keyword evidence="1" id="KW-1133">Transmembrane helix</keyword>
<sequence>MNLRPALENLEPVRKKVAKSKIYGFSFLGLGVLLFLLLFFALQLDPLIAIGLAAAPVVTGFIILSIASNAAATYRNTFKREVIATALRTIDPTLQIQPAYGIEEQEFIDAQLFNKIPDRYHTEDLVTGKSDKTPFYFAEVHAEYKTETQTKNGRREHWHTILKGIVFVADFNKHFDGLTLIQPRSLAGSFGAWFSKNIYSFGEQQVVELESPDFSREFIVYSTDQVEARYLLTPAMMARICVLNNRCKETISLSFFNSKMYIAFPLANNCFEAPVFRSLLANDVLRRDLELIGFMFGIITELDLNTRIWTKQ</sequence>
<dbReference type="OrthoDB" id="4960523at2"/>
<evidence type="ECO:0000313" key="3">
    <source>
        <dbReference type="Proteomes" id="UP000240912"/>
    </source>
</evidence>
<evidence type="ECO:0000313" key="2">
    <source>
        <dbReference type="EMBL" id="PST84901.1"/>
    </source>
</evidence>
<protein>
    <submittedName>
        <fullName evidence="2">Galanin</fullName>
    </submittedName>
</protein>
<dbReference type="RefSeq" id="WP_107213110.1">
    <property type="nucleotide sequence ID" value="NZ_KZ686268.1"/>
</dbReference>
<reference evidence="2 3" key="1">
    <citation type="submission" date="2018-03" db="EMBL/GenBank/DDBJ databases">
        <authorList>
            <person name="Keele B.F."/>
        </authorList>
    </citation>
    <scope>NUCLEOTIDE SEQUENCE [LARGE SCALE GENOMIC DNA]</scope>
    <source>
        <strain evidence="2 3">YL28-9</strain>
    </source>
</reference>
<keyword evidence="1" id="KW-0472">Membrane</keyword>
<accession>A0A2T3HR78</accession>
<organism evidence="2 3">
    <name type="scientific">Pedobacter yulinensis</name>
    <dbReference type="NCBI Taxonomy" id="2126353"/>
    <lineage>
        <taxon>Bacteria</taxon>
        <taxon>Pseudomonadati</taxon>
        <taxon>Bacteroidota</taxon>
        <taxon>Sphingobacteriia</taxon>
        <taxon>Sphingobacteriales</taxon>
        <taxon>Sphingobacteriaceae</taxon>
        <taxon>Pedobacter</taxon>
    </lineage>
</organism>
<keyword evidence="3" id="KW-1185">Reference proteome</keyword>
<dbReference type="Pfam" id="PF11335">
    <property type="entry name" value="DUF3137"/>
    <property type="match status" value="1"/>
</dbReference>
<dbReference type="EMBL" id="PYLS01000001">
    <property type="protein sequence ID" value="PST84901.1"/>
    <property type="molecule type" value="Genomic_DNA"/>
</dbReference>
<dbReference type="AlphaFoldDB" id="A0A2T3HR78"/>
<feature type="transmembrane region" description="Helical" evidence="1">
    <location>
        <begin position="48"/>
        <end position="72"/>
    </location>
</feature>
<feature type="transmembrane region" description="Helical" evidence="1">
    <location>
        <begin position="22"/>
        <end position="42"/>
    </location>
</feature>
<comment type="caution">
    <text evidence="2">The sequence shown here is derived from an EMBL/GenBank/DDBJ whole genome shotgun (WGS) entry which is preliminary data.</text>
</comment>
<dbReference type="InterPro" id="IPR021484">
    <property type="entry name" value="DUF3137"/>
</dbReference>
<name>A0A2T3HR78_9SPHI</name>